<organism evidence="4 5">
    <name type="scientific">Limosilactobacillus ingluviei DSM 15946</name>
    <dbReference type="NCBI Taxonomy" id="1423760"/>
    <lineage>
        <taxon>Bacteria</taxon>
        <taxon>Bacillati</taxon>
        <taxon>Bacillota</taxon>
        <taxon>Bacilli</taxon>
        <taxon>Lactobacillales</taxon>
        <taxon>Lactobacillaceae</taxon>
        <taxon>Limosilactobacillus</taxon>
    </lineage>
</organism>
<dbReference type="PANTHER" id="PTHR43046:SF2">
    <property type="entry name" value="8-OXO-DGTP DIPHOSPHATASE-RELATED"/>
    <property type="match status" value="1"/>
</dbReference>
<dbReference type="PATRIC" id="fig|1423760.3.peg.345"/>
<gene>
    <name evidence="4" type="ORF">FC43_GL000328</name>
</gene>
<sequence length="153" mass="17018">MSYIQALRQKVGHMPVILTSASGALVNEAGEVLLQERADTGDWCFPGGYLEYGESFAACMVREYQEDAGIAIRPIKLLALQDTDEYTYPNGDVLQPINAFYLVEATGAPTTAPKATETVRTKYFSLTGPQPKFFNQQHEKMWAILQAHFTHKA</sequence>
<protein>
    <submittedName>
        <fullName evidence="4">NUDIX hydrolase</fullName>
    </submittedName>
</protein>
<name>A0A0R1UBD4_9LACO</name>
<proteinExistence type="predicted"/>
<dbReference type="PANTHER" id="PTHR43046">
    <property type="entry name" value="GDP-MANNOSE MANNOSYL HYDROLASE"/>
    <property type="match status" value="1"/>
</dbReference>
<evidence type="ECO:0000259" key="3">
    <source>
        <dbReference type="PROSITE" id="PS51462"/>
    </source>
</evidence>
<reference evidence="4 5" key="1">
    <citation type="journal article" date="2015" name="Genome Announc.">
        <title>Expanding the biotechnology potential of lactobacilli through comparative genomics of 213 strains and associated genera.</title>
        <authorList>
            <person name="Sun Z."/>
            <person name="Harris H.M."/>
            <person name="McCann A."/>
            <person name="Guo C."/>
            <person name="Argimon S."/>
            <person name="Zhang W."/>
            <person name="Yang X."/>
            <person name="Jeffery I.B."/>
            <person name="Cooney J.C."/>
            <person name="Kagawa T.F."/>
            <person name="Liu W."/>
            <person name="Song Y."/>
            <person name="Salvetti E."/>
            <person name="Wrobel A."/>
            <person name="Rasinkangas P."/>
            <person name="Parkhill J."/>
            <person name="Rea M.C."/>
            <person name="O'Sullivan O."/>
            <person name="Ritari J."/>
            <person name="Douillard F.P."/>
            <person name="Paul Ross R."/>
            <person name="Yang R."/>
            <person name="Briner A.E."/>
            <person name="Felis G.E."/>
            <person name="de Vos W.M."/>
            <person name="Barrangou R."/>
            <person name="Klaenhammer T.R."/>
            <person name="Caufield P.W."/>
            <person name="Cui Y."/>
            <person name="Zhang H."/>
            <person name="O'Toole P.W."/>
        </authorList>
    </citation>
    <scope>NUCLEOTIDE SEQUENCE [LARGE SCALE GENOMIC DNA]</scope>
    <source>
        <strain evidence="4 5">DSM 15946</strain>
    </source>
</reference>
<evidence type="ECO:0000256" key="2">
    <source>
        <dbReference type="ARBA" id="ARBA00022801"/>
    </source>
</evidence>
<dbReference type="PROSITE" id="PS51462">
    <property type="entry name" value="NUDIX"/>
    <property type="match status" value="1"/>
</dbReference>
<dbReference type="CDD" id="cd04677">
    <property type="entry name" value="NUDIX_Hydrolase"/>
    <property type="match status" value="1"/>
</dbReference>
<dbReference type="Proteomes" id="UP000050816">
    <property type="component" value="Unassembled WGS sequence"/>
</dbReference>
<comment type="cofactor">
    <cofactor evidence="1">
        <name>Mg(2+)</name>
        <dbReference type="ChEBI" id="CHEBI:18420"/>
    </cofactor>
</comment>
<evidence type="ECO:0000256" key="1">
    <source>
        <dbReference type="ARBA" id="ARBA00001946"/>
    </source>
</evidence>
<dbReference type="AlphaFoldDB" id="A0A0R1UBD4"/>
<feature type="domain" description="Nudix hydrolase" evidence="3">
    <location>
        <begin position="16"/>
        <end position="149"/>
    </location>
</feature>
<dbReference type="Pfam" id="PF00293">
    <property type="entry name" value="NUDIX"/>
    <property type="match status" value="1"/>
</dbReference>
<dbReference type="EMBL" id="AZFK01000077">
    <property type="protein sequence ID" value="KRL88387.1"/>
    <property type="molecule type" value="Genomic_DNA"/>
</dbReference>
<dbReference type="Gene3D" id="3.90.79.10">
    <property type="entry name" value="Nucleoside Triphosphate Pyrophosphohydrolase"/>
    <property type="match status" value="1"/>
</dbReference>
<dbReference type="SUPFAM" id="SSF55811">
    <property type="entry name" value="Nudix"/>
    <property type="match status" value="1"/>
</dbReference>
<dbReference type="RefSeq" id="WP_056955357.1">
    <property type="nucleotide sequence ID" value="NZ_AZFK01000077.1"/>
</dbReference>
<dbReference type="InterPro" id="IPR000086">
    <property type="entry name" value="NUDIX_hydrolase_dom"/>
</dbReference>
<dbReference type="GO" id="GO:0016787">
    <property type="term" value="F:hydrolase activity"/>
    <property type="evidence" value="ECO:0007669"/>
    <property type="project" value="UniProtKB-KW"/>
</dbReference>
<accession>A0A0R1UBD4</accession>
<evidence type="ECO:0000313" key="5">
    <source>
        <dbReference type="Proteomes" id="UP000050816"/>
    </source>
</evidence>
<evidence type="ECO:0000313" key="4">
    <source>
        <dbReference type="EMBL" id="KRL88387.1"/>
    </source>
</evidence>
<comment type="caution">
    <text evidence="4">The sequence shown here is derived from an EMBL/GenBank/DDBJ whole genome shotgun (WGS) entry which is preliminary data.</text>
</comment>
<keyword evidence="2 4" id="KW-0378">Hydrolase</keyword>
<dbReference type="InterPro" id="IPR015797">
    <property type="entry name" value="NUDIX_hydrolase-like_dom_sf"/>
</dbReference>